<dbReference type="Proteomes" id="UP000812966">
    <property type="component" value="Unassembled WGS sequence"/>
</dbReference>
<evidence type="ECO:0000256" key="3">
    <source>
        <dbReference type="ARBA" id="ARBA00022692"/>
    </source>
</evidence>
<name>A0A8K0JGP4_9TREE</name>
<gene>
    <name evidence="7" type="ORF">FFLO_06239</name>
</gene>
<evidence type="ECO:0000256" key="4">
    <source>
        <dbReference type="ARBA" id="ARBA00022989"/>
    </source>
</evidence>
<keyword evidence="5 6" id="KW-0472">Membrane</keyword>
<evidence type="ECO:0000256" key="6">
    <source>
        <dbReference type="RuleBase" id="RU362006"/>
    </source>
</evidence>
<evidence type="ECO:0000313" key="7">
    <source>
        <dbReference type="EMBL" id="KAG7528328.1"/>
    </source>
</evidence>
<reference evidence="7" key="1">
    <citation type="submission" date="2020-04" db="EMBL/GenBank/DDBJ databases">
        <title>Analysis of mating type loci in Filobasidium floriforme.</title>
        <authorList>
            <person name="Nowrousian M."/>
        </authorList>
    </citation>
    <scope>NUCLEOTIDE SEQUENCE</scope>
    <source>
        <strain evidence="7">CBS 6242</strain>
    </source>
</reference>
<protein>
    <recommendedName>
        <fullName evidence="6">Protein YOP1</fullName>
    </recommendedName>
</protein>
<dbReference type="PANTHER" id="PTHR12300:SF161">
    <property type="entry name" value="RECEPTOR EXPRESSION-ENHANCING PROTEIN"/>
    <property type="match status" value="1"/>
</dbReference>
<dbReference type="InterPro" id="IPR004345">
    <property type="entry name" value="TB2_DP1_HVA22"/>
</dbReference>
<evidence type="ECO:0000256" key="5">
    <source>
        <dbReference type="ARBA" id="ARBA00023136"/>
    </source>
</evidence>
<evidence type="ECO:0000256" key="2">
    <source>
        <dbReference type="ARBA" id="ARBA00008573"/>
    </source>
</evidence>
<comment type="similarity">
    <text evidence="2 6">Belongs to the DP1 family.</text>
</comment>
<keyword evidence="3 6" id="KW-0812">Transmembrane</keyword>
<sequence length="217" mass="24414">MSAQHQSAEVKARANQTKNQVLSHPYVQQGAAVANQYAVRLDKHLSQYPILNKAEEKTRIPKVYGVLSTAGAFIFLIFFNLFGLASPLSNLIGWAIPAYLSVQALESPGKNDDKQWLTYWVVFGLFNFVESAALRPILYYFPFYFVSKTLFISWLMSPQFRGAEILYHNVVRKAFLSLHQQQRTGYPTASSTPGYTTTTSSYAHARESSTLLLLAFA</sequence>
<keyword evidence="8" id="KW-1185">Reference proteome</keyword>
<evidence type="ECO:0000313" key="8">
    <source>
        <dbReference type="Proteomes" id="UP000812966"/>
    </source>
</evidence>
<comment type="caution">
    <text evidence="6">Lacks conserved residue(s) required for the propagation of feature annotation.</text>
</comment>
<dbReference type="AlphaFoldDB" id="A0A8K0JGP4"/>
<feature type="transmembrane region" description="Helical" evidence="6">
    <location>
        <begin position="117"/>
        <end position="134"/>
    </location>
</feature>
<dbReference type="GO" id="GO:0016020">
    <property type="term" value="C:membrane"/>
    <property type="evidence" value="ECO:0007669"/>
    <property type="project" value="UniProtKB-SubCell"/>
</dbReference>
<proteinExistence type="inferred from homology"/>
<comment type="subcellular location">
    <subcellularLocation>
        <location evidence="1 6">Membrane</location>
        <topology evidence="1 6">Multi-pass membrane protein</topology>
    </subcellularLocation>
</comment>
<accession>A0A8K0JGP4</accession>
<feature type="transmembrane region" description="Helical" evidence="6">
    <location>
        <begin position="63"/>
        <end position="82"/>
    </location>
</feature>
<dbReference type="EMBL" id="JABELV010000190">
    <property type="protein sequence ID" value="KAG7528328.1"/>
    <property type="molecule type" value="Genomic_DNA"/>
</dbReference>
<dbReference type="PANTHER" id="PTHR12300">
    <property type="entry name" value="HVA22-LIKE PROTEINS"/>
    <property type="match status" value="1"/>
</dbReference>
<comment type="caution">
    <text evidence="7">The sequence shown here is derived from an EMBL/GenBank/DDBJ whole genome shotgun (WGS) entry which is preliminary data.</text>
</comment>
<evidence type="ECO:0000256" key="1">
    <source>
        <dbReference type="ARBA" id="ARBA00004141"/>
    </source>
</evidence>
<dbReference type="Pfam" id="PF03134">
    <property type="entry name" value="TB2_DP1_HVA22"/>
    <property type="match status" value="1"/>
</dbReference>
<keyword evidence="4 6" id="KW-1133">Transmembrane helix</keyword>
<organism evidence="7 8">
    <name type="scientific">Filobasidium floriforme</name>
    <dbReference type="NCBI Taxonomy" id="5210"/>
    <lineage>
        <taxon>Eukaryota</taxon>
        <taxon>Fungi</taxon>
        <taxon>Dikarya</taxon>
        <taxon>Basidiomycota</taxon>
        <taxon>Agaricomycotina</taxon>
        <taxon>Tremellomycetes</taxon>
        <taxon>Filobasidiales</taxon>
        <taxon>Filobasidiaceae</taxon>
        <taxon>Filobasidium</taxon>
    </lineage>
</organism>